<gene>
    <name evidence="1" type="ORF">I4F81_004952</name>
</gene>
<evidence type="ECO:0000313" key="1">
    <source>
        <dbReference type="EMBL" id="KAK1862378.1"/>
    </source>
</evidence>
<accession>A0ACC3BXN7</accession>
<proteinExistence type="predicted"/>
<dbReference type="EMBL" id="CM020618">
    <property type="protein sequence ID" value="KAK1862378.1"/>
    <property type="molecule type" value="Genomic_DNA"/>
</dbReference>
<name>A0ACC3BXN7_PYRYE</name>
<evidence type="ECO:0000313" key="2">
    <source>
        <dbReference type="Proteomes" id="UP000798662"/>
    </source>
</evidence>
<dbReference type="Proteomes" id="UP000798662">
    <property type="component" value="Chromosome 1"/>
</dbReference>
<keyword evidence="2" id="KW-1185">Reference proteome</keyword>
<sequence>MSWQMCGGGGERSRGLTEHTRPARALTSASWVAQAHGAAGDGGLSTASPPPRPGAPGGEEELRGACAGTSGWRGDAMGARGIQRARARWEGGRGGEGGGGEVGAGSGDGDGRRWERGADEGYAPQPEGAAWG</sequence>
<reference evidence="1" key="1">
    <citation type="submission" date="2019-11" db="EMBL/GenBank/DDBJ databases">
        <title>Nori genome reveals adaptations in red seaweeds to the harsh intertidal environment.</title>
        <authorList>
            <person name="Wang D."/>
            <person name="Mao Y."/>
        </authorList>
    </citation>
    <scope>NUCLEOTIDE SEQUENCE</scope>
    <source>
        <tissue evidence="1">Gametophyte</tissue>
    </source>
</reference>
<protein>
    <submittedName>
        <fullName evidence="1">Uncharacterized protein</fullName>
    </submittedName>
</protein>
<organism evidence="1 2">
    <name type="scientific">Pyropia yezoensis</name>
    <name type="common">Susabi-nori</name>
    <name type="synonym">Porphyra yezoensis</name>
    <dbReference type="NCBI Taxonomy" id="2788"/>
    <lineage>
        <taxon>Eukaryota</taxon>
        <taxon>Rhodophyta</taxon>
        <taxon>Bangiophyceae</taxon>
        <taxon>Bangiales</taxon>
        <taxon>Bangiaceae</taxon>
        <taxon>Pyropia</taxon>
    </lineage>
</organism>
<comment type="caution">
    <text evidence="1">The sequence shown here is derived from an EMBL/GenBank/DDBJ whole genome shotgun (WGS) entry which is preliminary data.</text>
</comment>